<comment type="caution">
    <text evidence="1">The sequence shown here is derived from an EMBL/GenBank/DDBJ whole genome shotgun (WGS) entry which is preliminary data.</text>
</comment>
<sequence length="44" mass="4957">MNSVGVEVITQDICGKLMGEKWQSVGQLWRKNGICCWASKLLVF</sequence>
<dbReference type="Proteomes" id="UP000006322">
    <property type="component" value="Unassembled WGS sequence"/>
</dbReference>
<dbReference type="STRING" id="1129793.GPLA_1531"/>
<gene>
    <name evidence="1" type="ORF">GPLA_1531</name>
</gene>
<dbReference type="AlphaFoldDB" id="K7AAN6"/>
<protein>
    <submittedName>
        <fullName evidence="1">Uncharacterized protein</fullName>
    </submittedName>
</protein>
<dbReference type="EMBL" id="BAER01000038">
    <property type="protein sequence ID" value="GAC32445.1"/>
    <property type="molecule type" value="Genomic_DNA"/>
</dbReference>
<accession>K7AAN6</accession>
<evidence type="ECO:0000313" key="1">
    <source>
        <dbReference type="EMBL" id="GAC32445.1"/>
    </source>
</evidence>
<name>K7AAN6_9ALTE</name>
<proteinExistence type="predicted"/>
<organism evidence="1 2">
    <name type="scientific">Paraglaciecola polaris LMG 21857</name>
    <dbReference type="NCBI Taxonomy" id="1129793"/>
    <lineage>
        <taxon>Bacteria</taxon>
        <taxon>Pseudomonadati</taxon>
        <taxon>Pseudomonadota</taxon>
        <taxon>Gammaproteobacteria</taxon>
        <taxon>Alteromonadales</taxon>
        <taxon>Alteromonadaceae</taxon>
        <taxon>Paraglaciecola</taxon>
    </lineage>
</organism>
<evidence type="ECO:0000313" key="2">
    <source>
        <dbReference type="Proteomes" id="UP000006322"/>
    </source>
</evidence>
<reference evidence="2" key="1">
    <citation type="journal article" date="2014" name="Environ. Microbiol.">
        <title>Comparative genomics of the marine bacterial genus Glaciecola reveals the high degree of genomic diversity and genomic characteristic for cold adaptation.</title>
        <authorList>
            <person name="Qin Q.L."/>
            <person name="Xie B.B."/>
            <person name="Yu Y."/>
            <person name="Shu Y.L."/>
            <person name="Rong J.C."/>
            <person name="Zhang Y.J."/>
            <person name="Zhao D.L."/>
            <person name="Chen X.L."/>
            <person name="Zhang X.Y."/>
            <person name="Chen B."/>
            <person name="Zhou B.C."/>
            <person name="Zhang Y.Z."/>
        </authorList>
    </citation>
    <scope>NUCLEOTIDE SEQUENCE [LARGE SCALE GENOMIC DNA]</scope>
    <source>
        <strain evidence="2">LMG 21857</strain>
    </source>
</reference>
<keyword evidence="2" id="KW-1185">Reference proteome</keyword>